<name>A0ABR2Q3N0_9ROSI</name>
<sequence>MSVCRRARELAKEEINGNYKYEFKRLFDYANALRRADTDGIIDLLDNVCDEPPTCSSNIPDVPSSRTTA</sequence>
<keyword evidence="2" id="KW-1185">Reference proteome</keyword>
<dbReference type="EMBL" id="JBBPBN010000046">
    <property type="protein sequence ID" value="KAK8995286.1"/>
    <property type="molecule type" value="Genomic_DNA"/>
</dbReference>
<evidence type="ECO:0000313" key="1">
    <source>
        <dbReference type="EMBL" id="KAK8995286.1"/>
    </source>
</evidence>
<evidence type="ECO:0000313" key="2">
    <source>
        <dbReference type="Proteomes" id="UP001396334"/>
    </source>
</evidence>
<gene>
    <name evidence="1" type="ORF">V6N11_069727</name>
</gene>
<proteinExistence type="predicted"/>
<protein>
    <submittedName>
        <fullName evidence="1">Uncharacterized protein</fullName>
    </submittedName>
</protein>
<accession>A0ABR2Q3N0</accession>
<comment type="caution">
    <text evidence="1">The sequence shown here is derived from an EMBL/GenBank/DDBJ whole genome shotgun (WGS) entry which is preliminary data.</text>
</comment>
<organism evidence="1 2">
    <name type="scientific">Hibiscus sabdariffa</name>
    <name type="common">roselle</name>
    <dbReference type="NCBI Taxonomy" id="183260"/>
    <lineage>
        <taxon>Eukaryota</taxon>
        <taxon>Viridiplantae</taxon>
        <taxon>Streptophyta</taxon>
        <taxon>Embryophyta</taxon>
        <taxon>Tracheophyta</taxon>
        <taxon>Spermatophyta</taxon>
        <taxon>Magnoliopsida</taxon>
        <taxon>eudicotyledons</taxon>
        <taxon>Gunneridae</taxon>
        <taxon>Pentapetalae</taxon>
        <taxon>rosids</taxon>
        <taxon>malvids</taxon>
        <taxon>Malvales</taxon>
        <taxon>Malvaceae</taxon>
        <taxon>Malvoideae</taxon>
        <taxon>Hibiscus</taxon>
    </lineage>
</organism>
<dbReference type="Proteomes" id="UP001396334">
    <property type="component" value="Unassembled WGS sequence"/>
</dbReference>
<reference evidence="1 2" key="1">
    <citation type="journal article" date="2024" name="G3 (Bethesda)">
        <title>Genome assembly of Hibiscus sabdariffa L. provides insights into metabolisms of medicinal natural products.</title>
        <authorList>
            <person name="Kim T."/>
        </authorList>
    </citation>
    <scope>NUCLEOTIDE SEQUENCE [LARGE SCALE GENOMIC DNA]</scope>
    <source>
        <strain evidence="1">TK-2024</strain>
        <tissue evidence="1">Old leaves</tissue>
    </source>
</reference>